<feature type="domain" description="GH18" evidence="7">
    <location>
        <begin position="24"/>
        <end position="394"/>
    </location>
</feature>
<dbReference type="InterPro" id="IPR001579">
    <property type="entry name" value="Glyco_hydro_18_chit_AS"/>
</dbReference>
<organism evidence="8 9">
    <name type="scientific">Nezara viridula</name>
    <name type="common">Southern green stink bug</name>
    <name type="synonym">Cimex viridulus</name>
    <dbReference type="NCBI Taxonomy" id="85310"/>
    <lineage>
        <taxon>Eukaryota</taxon>
        <taxon>Metazoa</taxon>
        <taxon>Ecdysozoa</taxon>
        <taxon>Arthropoda</taxon>
        <taxon>Hexapoda</taxon>
        <taxon>Insecta</taxon>
        <taxon>Pterygota</taxon>
        <taxon>Neoptera</taxon>
        <taxon>Paraneoptera</taxon>
        <taxon>Hemiptera</taxon>
        <taxon>Heteroptera</taxon>
        <taxon>Panheteroptera</taxon>
        <taxon>Pentatomomorpha</taxon>
        <taxon>Pentatomoidea</taxon>
        <taxon>Pentatomidae</taxon>
        <taxon>Pentatominae</taxon>
        <taxon>Nezara</taxon>
    </lineage>
</organism>
<keyword evidence="6" id="KW-0732">Signal</keyword>
<dbReference type="GO" id="GO:0006032">
    <property type="term" value="P:chitin catabolic process"/>
    <property type="evidence" value="ECO:0007669"/>
    <property type="project" value="TreeGrafter"/>
</dbReference>
<dbReference type="EMBL" id="OV725081">
    <property type="protein sequence ID" value="CAH1403763.1"/>
    <property type="molecule type" value="Genomic_DNA"/>
</dbReference>
<protein>
    <recommendedName>
        <fullName evidence="7">GH18 domain-containing protein</fullName>
    </recommendedName>
</protein>
<comment type="similarity">
    <text evidence="5">Belongs to the glycosyl hydrolase 18 family.</text>
</comment>
<accession>A0A9P0MQR8</accession>
<keyword evidence="2" id="KW-1015">Disulfide bond</keyword>
<dbReference type="PROSITE" id="PS51910">
    <property type="entry name" value="GH18_2"/>
    <property type="match status" value="1"/>
</dbReference>
<dbReference type="InterPro" id="IPR011583">
    <property type="entry name" value="Chitinase_II/V-like_cat"/>
</dbReference>
<name>A0A9P0MQR8_NEZVI</name>
<dbReference type="Pfam" id="PF00704">
    <property type="entry name" value="Glyco_hydro_18"/>
    <property type="match status" value="1"/>
</dbReference>
<keyword evidence="1 4" id="KW-0378">Hydrolase</keyword>
<reference evidence="8" key="1">
    <citation type="submission" date="2022-01" db="EMBL/GenBank/DDBJ databases">
        <authorList>
            <person name="King R."/>
        </authorList>
    </citation>
    <scope>NUCLEOTIDE SEQUENCE</scope>
</reference>
<evidence type="ECO:0000256" key="4">
    <source>
        <dbReference type="RuleBase" id="RU000489"/>
    </source>
</evidence>
<dbReference type="Gene3D" id="3.10.50.10">
    <property type="match status" value="1"/>
</dbReference>
<dbReference type="InterPro" id="IPR050314">
    <property type="entry name" value="Glycosyl_Hydrlase_18"/>
</dbReference>
<dbReference type="GO" id="GO:0004568">
    <property type="term" value="F:chitinase activity"/>
    <property type="evidence" value="ECO:0007669"/>
    <property type="project" value="UniProtKB-ARBA"/>
</dbReference>
<dbReference type="SMART" id="SM00636">
    <property type="entry name" value="Glyco_18"/>
    <property type="match status" value="1"/>
</dbReference>
<dbReference type="GO" id="GO:0005975">
    <property type="term" value="P:carbohydrate metabolic process"/>
    <property type="evidence" value="ECO:0007669"/>
    <property type="project" value="InterPro"/>
</dbReference>
<dbReference type="InterPro" id="IPR029070">
    <property type="entry name" value="Chitinase_insertion_sf"/>
</dbReference>
<evidence type="ECO:0000313" key="8">
    <source>
        <dbReference type="EMBL" id="CAH1403763.1"/>
    </source>
</evidence>
<dbReference type="InterPro" id="IPR001223">
    <property type="entry name" value="Glyco_hydro18_cat"/>
</dbReference>
<sequence length="437" mass="48681">MSWLWFLASLVVLVSAAPKKDGRGVVVCYVGTWAAYRPMRGQFSVEDLRPDLCTHIVYSFAGLNSTSWTIRSLDPHLDLEENYGKGWYKKVTGLKKEYPDLKVTLAIGGWNEGSGNYSALAADPEKRRPFIASVLRFLKDYDFDGLDLDWEFPTQRGGAPEDKENFIILIKELRSALTVGGYILTAAISASIDTLASGYDLPRVSDNLDLVHMMAYDYHGSWDKFTAPNAPLFPPSDKLTLSASLEYVLRNGIRADKLVVGVPMYGRTFVLESPSRGVLGESSITTQGFQGPFTRTDGFLGYNEICNELRTGNWTVHWDNTSLTPFATTGNRIITYDNPESIMHKVKYAMGEGVAGIMTWSVDTDDFRGDCALPGQTSPRDPLLQAIMIAIEESLYKKPTTLPPTKKPEKPEPSSAVQLCLYPSLYVVLALITYRFW</sequence>
<evidence type="ECO:0000256" key="2">
    <source>
        <dbReference type="ARBA" id="ARBA00023157"/>
    </source>
</evidence>
<dbReference type="PANTHER" id="PTHR11177">
    <property type="entry name" value="CHITINASE"/>
    <property type="match status" value="1"/>
</dbReference>
<dbReference type="GO" id="GO:0005576">
    <property type="term" value="C:extracellular region"/>
    <property type="evidence" value="ECO:0007669"/>
    <property type="project" value="TreeGrafter"/>
</dbReference>
<dbReference type="Gene3D" id="3.20.20.80">
    <property type="entry name" value="Glycosidases"/>
    <property type="match status" value="1"/>
</dbReference>
<dbReference type="OrthoDB" id="73875at2759"/>
<proteinExistence type="inferred from homology"/>
<dbReference type="Proteomes" id="UP001152798">
    <property type="component" value="Chromosome 5"/>
</dbReference>
<evidence type="ECO:0000313" key="9">
    <source>
        <dbReference type="Proteomes" id="UP001152798"/>
    </source>
</evidence>
<dbReference type="InterPro" id="IPR017853">
    <property type="entry name" value="GH"/>
</dbReference>
<dbReference type="PROSITE" id="PS01095">
    <property type="entry name" value="GH18_1"/>
    <property type="match status" value="1"/>
</dbReference>
<evidence type="ECO:0000256" key="5">
    <source>
        <dbReference type="RuleBase" id="RU004453"/>
    </source>
</evidence>
<evidence type="ECO:0000256" key="3">
    <source>
        <dbReference type="ARBA" id="ARBA00023295"/>
    </source>
</evidence>
<evidence type="ECO:0000256" key="1">
    <source>
        <dbReference type="ARBA" id="ARBA00022801"/>
    </source>
</evidence>
<keyword evidence="9" id="KW-1185">Reference proteome</keyword>
<dbReference type="PANTHER" id="PTHR11177:SF403">
    <property type="entry name" value="CHITINASE 2-RELATED"/>
    <property type="match status" value="1"/>
</dbReference>
<dbReference type="SUPFAM" id="SSF51445">
    <property type="entry name" value="(Trans)glycosidases"/>
    <property type="match status" value="1"/>
</dbReference>
<feature type="signal peptide" evidence="6">
    <location>
        <begin position="1"/>
        <end position="16"/>
    </location>
</feature>
<evidence type="ECO:0000256" key="6">
    <source>
        <dbReference type="SAM" id="SignalP"/>
    </source>
</evidence>
<gene>
    <name evidence="8" type="ORF">NEZAVI_LOCUS12320</name>
</gene>
<feature type="chain" id="PRO_5040212407" description="GH18 domain-containing protein" evidence="6">
    <location>
        <begin position="17"/>
        <end position="437"/>
    </location>
</feature>
<keyword evidence="3 4" id="KW-0326">Glycosidase</keyword>
<dbReference type="GO" id="GO:0008061">
    <property type="term" value="F:chitin binding"/>
    <property type="evidence" value="ECO:0007669"/>
    <property type="project" value="InterPro"/>
</dbReference>
<dbReference type="AlphaFoldDB" id="A0A9P0MQR8"/>
<dbReference type="FunFam" id="3.10.50.10:FF:000001">
    <property type="entry name" value="Chitinase 3-like 1"/>
    <property type="match status" value="1"/>
</dbReference>
<evidence type="ECO:0000259" key="7">
    <source>
        <dbReference type="PROSITE" id="PS51910"/>
    </source>
</evidence>
<dbReference type="SUPFAM" id="SSF54556">
    <property type="entry name" value="Chitinase insertion domain"/>
    <property type="match status" value="1"/>
</dbReference>